<evidence type="ECO:0000313" key="2">
    <source>
        <dbReference type="Proteomes" id="UP000320672"/>
    </source>
</evidence>
<sequence>MGLMDVLKKIVSQGIKVEKVAGAEGGLHRSPVTAKPHGYGIRVG</sequence>
<keyword evidence="2" id="KW-1185">Reference proteome</keyword>
<dbReference type="KEGG" id="rml:FF011L_41360"/>
<dbReference type="Proteomes" id="UP000320672">
    <property type="component" value="Chromosome"/>
</dbReference>
<accession>A0A517MKC5</accession>
<evidence type="ECO:0000313" key="1">
    <source>
        <dbReference type="EMBL" id="QDS95342.1"/>
    </source>
</evidence>
<reference evidence="1 2" key="1">
    <citation type="submission" date="2019-02" db="EMBL/GenBank/DDBJ databases">
        <title>Deep-cultivation of Planctomycetes and their phenomic and genomic characterization uncovers novel biology.</title>
        <authorList>
            <person name="Wiegand S."/>
            <person name="Jogler M."/>
            <person name="Boedeker C."/>
            <person name="Pinto D."/>
            <person name="Vollmers J."/>
            <person name="Rivas-Marin E."/>
            <person name="Kohn T."/>
            <person name="Peeters S.H."/>
            <person name="Heuer A."/>
            <person name="Rast P."/>
            <person name="Oberbeckmann S."/>
            <person name="Bunk B."/>
            <person name="Jeske O."/>
            <person name="Meyerdierks A."/>
            <person name="Storesund J.E."/>
            <person name="Kallscheuer N."/>
            <person name="Luecker S."/>
            <person name="Lage O.M."/>
            <person name="Pohl T."/>
            <person name="Merkel B.J."/>
            <person name="Hornburger P."/>
            <person name="Mueller R.-W."/>
            <person name="Bruemmer F."/>
            <person name="Labrenz M."/>
            <person name="Spormann A.M."/>
            <person name="Op den Camp H."/>
            <person name="Overmann J."/>
            <person name="Amann R."/>
            <person name="Jetten M.S.M."/>
            <person name="Mascher T."/>
            <person name="Medema M.H."/>
            <person name="Devos D.P."/>
            <person name="Kaster A.-K."/>
            <person name="Ovreas L."/>
            <person name="Rohde M."/>
            <person name="Galperin M.Y."/>
            <person name="Jogler C."/>
        </authorList>
    </citation>
    <scope>NUCLEOTIDE SEQUENCE [LARGE SCALE GENOMIC DNA]</scope>
    <source>
        <strain evidence="1 2">FF011L</strain>
    </source>
</reference>
<proteinExistence type="predicted"/>
<dbReference type="AlphaFoldDB" id="A0A517MKC5"/>
<name>A0A517MKC5_9BACT</name>
<gene>
    <name evidence="1" type="ORF">FF011L_41360</name>
</gene>
<dbReference type="EMBL" id="CP036262">
    <property type="protein sequence ID" value="QDS95342.1"/>
    <property type="molecule type" value="Genomic_DNA"/>
</dbReference>
<organism evidence="1 2">
    <name type="scientific">Roseimaritima multifibrata</name>
    <dbReference type="NCBI Taxonomy" id="1930274"/>
    <lineage>
        <taxon>Bacteria</taxon>
        <taxon>Pseudomonadati</taxon>
        <taxon>Planctomycetota</taxon>
        <taxon>Planctomycetia</taxon>
        <taxon>Pirellulales</taxon>
        <taxon>Pirellulaceae</taxon>
        <taxon>Roseimaritima</taxon>
    </lineage>
</organism>
<protein>
    <submittedName>
        <fullName evidence="1">Uncharacterized protein</fullName>
    </submittedName>
</protein>